<evidence type="ECO:0000256" key="3">
    <source>
        <dbReference type="ARBA" id="ARBA00021740"/>
    </source>
</evidence>
<dbReference type="Gene3D" id="3.30.565.10">
    <property type="entry name" value="Histidine kinase-like ATPase, C-terminal domain"/>
    <property type="match status" value="1"/>
</dbReference>
<dbReference type="InterPro" id="IPR036890">
    <property type="entry name" value="HATPase_C_sf"/>
</dbReference>
<protein>
    <recommendedName>
        <fullName evidence="3">Blue-light-activated histidine kinase</fullName>
        <ecNumber evidence="2">2.7.13.3</ecNumber>
    </recommendedName>
</protein>
<dbReference type="InterPro" id="IPR035965">
    <property type="entry name" value="PAS-like_dom_sf"/>
</dbReference>
<evidence type="ECO:0000256" key="7">
    <source>
        <dbReference type="ARBA" id="ARBA00022679"/>
    </source>
</evidence>
<dbReference type="PROSITE" id="PS50112">
    <property type="entry name" value="PAS"/>
    <property type="match status" value="2"/>
</dbReference>
<dbReference type="InterPro" id="IPR013767">
    <property type="entry name" value="PAS_fold"/>
</dbReference>
<evidence type="ECO:0000256" key="2">
    <source>
        <dbReference type="ARBA" id="ARBA00012438"/>
    </source>
</evidence>
<dbReference type="Pfam" id="PF08448">
    <property type="entry name" value="PAS_4"/>
    <property type="match status" value="1"/>
</dbReference>
<dbReference type="OrthoDB" id="341208at2"/>
<dbReference type="Pfam" id="PF00989">
    <property type="entry name" value="PAS"/>
    <property type="match status" value="1"/>
</dbReference>
<gene>
    <name evidence="15" type="ORF">DW352_17460</name>
</gene>
<evidence type="ECO:0000256" key="9">
    <source>
        <dbReference type="ARBA" id="ARBA00022741"/>
    </source>
</evidence>
<dbReference type="Gene3D" id="3.30.450.20">
    <property type="entry name" value="PAS domain"/>
    <property type="match status" value="2"/>
</dbReference>
<dbReference type="AlphaFoldDB" id="A0A346A4I8"/>
<keyword evidence="4" id="KW-0597">Phosphoprotein</keyword>
<dbReference type="InterPro" id="IPR013656">
    <property type="entry name" value="PAS_4"/>
</dbReference>
<evidence type="ECO:0000259" key="14">
    <source>
        <dbReference type="PROSITE" id="PS50113"/>
    </source>
</evidence>
<evidence type="ECO:0000256" key="5">
    <source>
        <dbReference type="ARBA" id="ARBA00022630"/>
    </source>
</evidence>
<evidence type="ECO:0000313" key="15">
    <source>
        <dbReference type="EMBL" id="AXK84085.1"/>
    </source>
</evidence>
<feature type="domain" description="PAC" evidence="14">
    <location>
        <begin position="215"/>
        <end position="270"/>
    </location>
</feature>
<reference evidence="15 16" key="1">
    <citation type="submission" date="2018-07" db="EMBL/GenBank/DDBJ databases">
        <authorList>
            <person name="Quirk P.G."/>
            <person name="Krulwich T.A."/>
        </authorList>
    </citation>
    <scope>NUCLEOTIDE SEQUENCE [LARGE SCALE GENOMIC DNA]</scope>
    <source>
        <strain evidence="15 16">CC-BB4</strain>
    </source>
</reference>
<evidence type="ECO:0000256" key="12">
    <source>
        <dbReference type="ARBA" id="ARBA00023026"/>
    </source>
</evidence>
<dbReference type="SMART" id="SM00911">
    <property type="entry name" value="HWE_HK"/>
    <property type="match status" value="1"/>
</dbReference>
<evidence type="ECO:0000313" key="16">
    <source>
        <dbReference type="Proteomes" id="UP000254889"/>
    </source>
</evidence>
<feature type="domain" description="PAS" evidence="13">
    <location>
        <begin position="136"/>
        <end position="171"/>
    </location>
</feature>
<dbReference type="Pfam" id="PF07536">
    <property type="entry name" value="HWE_HK"/>
    <property type="match status" value="1"/>
</dbReference>
<accession>A0A346A4I8</accession>
<dbReference type="InterPro" id="IPR000700">
    <property type="entry name" value="PAS-assoc_C"/>
</dbReference>
<sequence length="471" mass="50452">MVQGRNGPQIVTLSGADEPYRVIVERMTDGALTVSTEGVILYVNRRLSEMTGEEAGALIGKQFASLFAGAVPEDINSWTQPADGGVRYEANLARGAAASLPVSVWAGPVALGDRPAALVTISDLSVQRRADEIAVAERFARSILEQATDAILVLDPSGRITHASWAAEQLVQTSPIGRQFSDAFPLVTADPTQAGALERYSAPMLDSLLATRPFHGLEVRLRGRESDDSNARTFLLSAGPLLDQAKQVVGSIVTLTDISARKRAEEQQTMLVAELNHRVKNILAIVQSIATQTVRNTGSLDGFKETFGGRLRALSVAHDVLTKTRWGGVEVTQLLKEIMSPYRERVSIEGPPLVMSSQSIVPLSMVLHELMTNAAKYGALSSSGHILLTWQKSEAPATVQMVWQEEGGPRVAGGTRRGFGTKLIERVMSYDLEGSAGLDFQPSGLVCTLSFPIAGPRFSLQDPPASTAALG</sequence>
<dbReference type="SUPFAM" id="SSF55785">
    <property type="entry name" value="PYP-like sensor domain (PAS domain)"/>
    <property type="match status" value="2"/>
</dbReference>
<organism evidence="15 16">
    <name type="scientific">Pseudolabrys taiwanensis</name>
    <dbReference type="NCBI Taxonomy" id="331696"/>
    <lineage>
        <taxon>Bacteria</taxon>
        <taxon>Pseudomonadati</taxon>
        <taxon>Pseudomonadota</taxon>
        <taxon>Alphaproteobacteria</taxon>
        <taxon>Hyphomicrobiales</taxon>
        <taxon>Xanthobacteraceae</taxon>
        <taxon>Pseudolabrys</taxon>
    </lineage>
</organism>
<proteinExistence type="predicted"/>
<dbReference type="InterPro" id="IPR011102">
    <property type="entry name" value="Sig_transdc_His_kinase_HWE"/>
</dbReference>
<dbReference type="SMART" id="SM00091">
    <property type="entry name" value="PAS"/>
    <property type="match status" value="2"/>
</dbReference>
<keyword evidence="6" id="KW-0288">FMN</keyword>
<keyword evidence="7" id="KW-0808">Transferase</keyword>
<evidence type="ECO:0000256" key="1">
    <source>
        <dbReference type="ARBA" id="ARBA00000085"/>
    </source>
</evidence>
<keyword evidence="11" id="KW-0067">ATP-binding</keyword>
<dbReference type="EMBL" id="CP031417">
    <property type="protein sequence ID" value="AXK84085.1"/>
    <property type="molecule type" value="Genomic_DNA"/>
</dbReference>
<keyword evidence="5" id="KW-0285">Flavoprotein</keyword>
<dbReference type="GO" id="GO:0005524">
    <property type="term" value="F:ATP binding"/>
    <property type="evidence" value="ECO:0007669"/>
    <property type="project" value="UniProtKB-KW"/>
</dbReference>
<dbReference type="PROSITE" id="PS50113">
    <property type="entry name" value="PAC"/>
    <property type="match status" value="1"/>
</dbReference>
<keyword evidence="10" id="KW-0418">Kinase</keyword>
<evidence type="ECO:0000256" key="8">
    <source>
        <dbReference type="ARBA" id="ARBA00022737"/>
    </source>
</evidence>
<dbReference type="CDD" id="cd00130">
    <property type="entry name" value="PAS"/>
    <property type="match status" value="2"/>
</dbReference>
<dbReference type="Proteomes" id="UP000254889">
    <property type="component" value="Chromosome"/>
</dbReference>
<dbReference type="EC" id="2.7.13.3" evidence="2"/>
<keyword evidence="16" id="KW-1185">Reference proteome</keyword>
<name>A0A346A4I8_9HYPH</name>
<dbReference type="KEGG" id="ptaw:DW352_17460"/>
<dbReference type="InterPro" id="IPR000014">
    <property type="entry name" value="PAS"/>
</dbReference>
<evidence type="ECO:0000256" key="11">
    <source>
        <dbReference type="ARBA" id="ARBA00022840"/>
    </source>
</evidence>
<dbReference type="GO" id="GO:0006355">
    <property type="term" value="P:regulation of DNA-templated transcription"/>
    <property type="evidence" value="ECO:0007669"/>
    <property type="project" value="InterPro"/>
</dbReference>
<evidence type="ECO:0000256" key="6">
    <source>
        <dbReference type="ARBA" id="ARBA00022643"/>
    </source>
</evidence>
<evidence type="ECO:0000259" key="13">
    <source>
        <dbReference type="PROSITE" id="PS50112"/>
    </source>
</evidence>
<feature type="domain" description="PAS" evidence="13">
    <location>
        <begin position="16"/>
        <end position="74"/>
    </location>
</feature>
<comment type="catalytic activity">
    <reaction evidence="1">
        <text>ATP + protein L-histidine = ADP + protein N-phospho-L-histidine.</text>
        <dbReference type="EC" id="2.7.13.3"/>
    </reaction>
</comment>
<dbReference type="GO" id="GO:0004673">
    <property type="term" value="F:protein histidine kinase activity"/>
    <property type="evidence" value="ECO:0007669"/>
    <property type="project" value="UniProtKB-EC"/>
</dbReference>
<keyword evidence="8" id="KW-0677">Repeat</keyword>
<dbReference type="NCBIfam" id="TIGR00229">
    <property type="entry name" value="sensory_box"/>
    <property type="match status" value="1"/>
</dbReference>
<dbReference type="PANTHER" id="PTHR41523:SF8">
    <property type="entry name" value="ETHYLENE RESPONSE SENSOR PROTEIN"/>
    <property type="match status" value="1"/>
</dbReference>
<evidence type="ECO:0000256" key="4">
    <source>
        <dbReference type="ARBA" id="ARBA00022553"/>
    </source>
</evidence>
<keyword evidence="12" id="KW-0843">Virulence</keyword>
<evidence type="ECO:0000256" key="10">
    <source>
        <dbReference type="ARBA" id="ARBA00022777"/>
    </source>
</evidence>
<dbReference type="PANTHER" id="PTHR41523">
    <property type="entry name" value="TWO-COMPONENT SYSTEM SENSOR PROTEIN"/>
    <property type="match status" value="1"/>
</dbReference>
<keyword evidence="9" id="KW-0547">Nucleotide-binding</keyword>